<feature type="signal peptide" evidence="5">
    <location>
        <begin position="1"/>
        <end position="18"/>
    </location>
</feature>
<evidence type="ECO:0000313" key="6">
    <source>
        <dbReference type="Proteomes" id="UP000515151"/>
    </source>
</evidence>
<reference evidence="6" key="1">
    <citation type="journal article" date="2020" name="Plant Biotechnol. J.">
        <title>The pomegranate (Punica granatum L.) draft genome dissects genetic divergence between soft- and hard-seeded cultivars.</title>
        <authorList>
            <person name="Luo X."/>
            <person name="Li H."/>
            <person name="Wu Z."/>
            <person name="Yao W."/>
            <person name="Zhao P."/>
            <person name="Cao D."/>
            <person name="Yu H."/>
            <person name="Li K."/>
            <person name="Poudel K."/>
            <person name="Zhao D."/>
            <person name="Zhang F."/>
            <person name="Xia X."/>
            <person name="Chen L."/>
            <person name="Wang Q."/>
            <person name="Jing D."/>
            <person name="Cao S."/>
        </authorList>
    </citation>
    <scope>NUCLEOTIDE SEQUENCE [LARGE SCALE GENOMIC DNA]</scope>
    <source>
        <strain evidence="6">cv. Tunisia</strain>
    </source>
</reference>
<dbReference type="Proteomes" id="UP000515151">
    <property type="component" value="Chromosome 1"/>
</dbReference>
<dbReference type="PANTHER" id="PTHR20889:SF22">
    <property type="entry name" value="INORGANIC PYROPHOSPHATASE 2"/>
    <property type="match status" value="1"/>
</dbReference>
<accession>A0A6P8C6N9</accession>
<keyword evidence="5" id="KW-0732">Signal</keyword>
<dbReference type="SUPFAM" id="SSF56784">
    <property type="entry name" value="HAD-like"/>
    <property type="match status" value="1"/>
</dbReference>
<evidence type="ECO:0000256" key="5">
    <source>
        <dbReference type="SAM" id="SignalP"/>
    </source>
</evidence>
<proteinExistence type="predicted"/>
<keyword evidence="6" id="KW-1185">Reference proteome</keyword>
<sequence length="320" mass="35972">MYMYLCISISILDLLVNCFCYIHIDRDGEPILLLQITSKRYWCRGEGKAIGKMDGFGSGEETRVVVVFDFDKTILDCDSDNWVVDQFGLSDTFRQLLLTGTPWNTLMDQMMSEIHSLGKSIGDIADCLRKALLHPRIASAIRSAHSAGCDLRILSDANMFFIKTILEHNGLMDCFSMIYTNPSFINESGRLRILPYHDFNKSIHGCNTCPPNMCKGLIMEKLMASSSTKGEELGNRFIYVGDGSADFCAGLALRAKDTLMPRKDFPVWELVCKNQKLIKAEVHEWSDGEGLEAVLLSSIKRALISYCQHENGNFDEPSAY</sequence>
<dbReference type="RefSeq" id="XP_031376908.1">
    <property type="nucleotide sequence ID" value="XM_031521048.1"/>
</dbReference>
<keyword evidence="4" id="KW-0460">Magnesium</keyword>
<keyword evidence="3" id="KW-0378">Hydrolase</keyword>
<dbReference type="OrthoDB" id="10267182at2759"/>
<organism evidence="6 7">
    <name type="scientific">Punica granatum</name>
    <name type="common">Pomegranate</name>
    <dbReference type="NCBI Taxonomy" id="22663"/>
    <lineage>
        <taxon>Eukaryota</taxon>
        <taxon>Viridiplantae</taxon>
        <taxon>Streptophyta</taxon>
        <taxon>Embryophyta</taxon>
        <taxon>Tracheophyta</taxon>
        <taxon>Spermatophyta</taxon>
        <taxon>Magnoliopsida</taxon>
        <taxon>eudicotyledons</taxon>
        <taxon>Gunneridae</taxon>
        <taxon>Pentapetalae</taxon>
        <taxon>rosids</taxon>
        <taxon>malvids</taxon>
        <taxon>Myrtales</taxon>
        <taxon>Lythraceae</taxon>
        <taxon>Punica</taxon>
    </lineage>
</organism>
<dbReference type="InterPro" id="IPR016965">
    <property type="entry name" value="Pase_PHOSPHO-typ"/>
</dbReference>
<dbReference type="NCBIfam" id="TIGR01489">
    <property type="entry name" value="DKMTPPase-SF"/>
    <property type="match status" value="1"/>
</dbReference>
<dbReference type="GO" id="GO:0046872">
    <property type="term" value="F:metal ion binding"/>
    <property type="evidence" value="ECO:0007669"/>
    <property type="project" value="UniProtKB-KW"/>
</dbReference>
<dbReference type="Pfam" id="PF06888">
    <property type="entry name" value="Put_Phosphatase"/>
    <property type="match status" value="1"/>
</dbReference>
<dbReference type="GO" id="GO:0016791">
    <property type="term" value="F:phosphatase activity"/>
    <property type="evidence" value="ECO:0007669"/>
    <property type="project" value="InterPro"/>
</dbReference>
<name>A0A6P8C6N9_PUNGR</name>
<evidence type="ECO:0000256" key="3">
    <source>
        <dbReference type="ARBA" id="ARBA00022801"/>
    </source>
</evidence>
<feature type="chain" id="PRO_5028006637" evidence="5">
    <location>
        <begin position="19"/>
        <end position="320"/>
    </location>
</feature>
<dbReference type="GeneID" id="116192490"/>
<comment type="cofactor">
    <cofactor evidence="1">
        <name>Mg(2+)</name>
        <dbReference type="ChEBI" id="CHEBI:18420"/>
    </cofactor>
</comment>
<dbReference type="PANTHER" id="PTHR20889">
    <property type="entry name" value="PHOSPHATASE, ORPHAN 1, 2"/>
    <property type="match status" value="1"/>
</dbReference>
<protein>
    <submittedName>
        <fullName evidence="7">Thiamine phosphate phosphatase-like protein</fullName>
    </submittedName>
</protein>
<evidence type="ECO:0000256" key="4">
    <source>
        <dbReference type="ARBA" id="ARBA00022842"/>
    </source>
</evidence>
<evidence type="ECO:0000256" key="2">
    <source>
        <dbReference type="ARBA" id="ARBA00022723"/>
    </source>
</evidence>
<dbReference type="InterPro" id="IPR036412">
    <property type="entry name" value="HAD-like_sf"/>
</dbReference>
<gene>
    <name evidence="7" type="primary">LOC116192490</name>
</gene>
<dbReference type="NCBIfam" id="TIGR01488">
    <property type="entry name" value="HAD-SF-IB"/>
    <property type="match status" value="1"/>
</dbReference>
<dbReference type="InterPro" id="IPR006384">
    <property type="entry name" value="HAD_hydro_PyrdxlP_Pase-like"/>
</dbReference>
<dbReference type="AlphaFoldDB" id="A0A6P8C6N9"/>
<dbReference type="InterPro" id="IPR023214">
    <property type="entry name" value="HAD_sf"/>
</dbReference>
<dbReference type="Gene3D" id="3.40.50.1000">
    <property type="entry name" value="HAD superfamily/HAD-like"/>
    <property type="match status" value="1"/>
</dbReference>
<evidence type="ECO:0000256" key="1">
    <source>
        <dbReference type="ARBA" id="ARBA00001946"/>
    </source>
</evidence>
<reference evidence="7" key="2">
    <citation type="submission" date="2025-08" db="UniProtKB">
        <authorList>
            <consortium name="RefSeq"/>
        </authorList>
    </citation>
    <scope>IDENTIFICATION</scope>
    <source>
        <tissue evidence="7">Leaf</tissue>
    </source>
</reference>
<evidence type="ECO:0000313" key="7">
    <source>
        <dbReference type="RefSeq" id="XP_031376908.1"/>
    </source>
</evidence>
<keyword evidence="2" id="KW-0479">Metal-binding</keyword>